<feature type="region of interest" description="Disordered" evidence="1">
    <location>
        <begin position="44"/>
        <end position="122"/>
    </location>
</feature>
<protein>
    <submittedName>
        <fullName evidence="2">Uncharacterized protein</fullName>
    </submittedName>
</protein>
<dbReference type="EMBL" id="VCAU01000063">
    <property type="protein sequence ID" value="KAF9887292.1"/>
    <property type="molecule type" value="Genomic_DNA"/>
</dbReference>
<feature type="compositionally biased region" description="Basic and acidic residues" evidence="1">
    <location>
        <begin position="440"/>
        <end position="451"/>
    </location>
</feature>
<proteinExistence type="predicted"/>
<evidence type="ECO:0000313" key="3">
    <source>
        <dbReference type="Proteomes" id="UP001194746"/>
    </source>
</evidence>
<comment type="caution">
    <text evidence="2">The sequence shown here is derived from an EMBL/GenBank/DDBJ whole genome shotgun (WGS) entry which is preliminary data.</text>
</comment>
<reference evidence="2" key="1">
    <citation type="journal article" date="2019" name="Beilstein J. Org. Chem.">
        <title>Nanangenines: drimane sesquiterpenoids as the dominant metabolite cohort of a novel Australian fungus, Aspergillus nanangensis.</title>
        <authorList>
            <person name="Lacey H.J."/>
            <person name="Gilchrist C.L.M."/>
            <person name="Crombie A."/>
            <person name="Kalaitzis J.A."/>
            <person name="Vuong D."/>
            <person name="Rutledge P.J."/>
            <person name="Turner P."/>
            <person name="Pitt J.I."/>
            <person name="Lacey E."/>
            <person name="Chooi Y.H."/>
            <person name="Piggott A.M."/>
        </authorList>
    </citation>
    <scope>NUCLEOTIDE SEQUENCE</scope>
    <source>
        <strain evidence="2">MST-FP2251</strain>
    </source>
</reference>
<feature type="compositionally biased region" description="Basic and acidic residues" evidence="1">
    <location>
        <begin position="104"/>
        <end position="113"/>
    </location>
</feature>
<feature type="region of interest" description="Disordered" evidence="1">
    <location>
        <begin position="358"/>
        <end position="483"/>
    </location>
</feature>
<dbReference type="AlphaFoldDB" id="A0AAD4GS56"/>
<evidence type="ECO:0000256" key="1">
    <source>
        <dbReference type="SAM" id="MobiDB-lite"/>
    </source>
</evidence>
<feature type="compositionally biased region" description="Basic and acidic residues" evidence="1">
    <location>
        <begin position="62"/>
        <end position="80"/>
    </location>
</feature>
<sequence length="483" mass="55304">MTGNEDPERSNDSRPQPDDDNPFVAFRRFADEQISSMLQSVMGLPSIVSTPPPDHWAIFDEQNNKRVDQSRQAQNDDAKAGESPTSSGQDESGNTDNRVPSRSRWPDSDENSRVKRSGRHGTSSPDLLDIDFFDSFFDKFWFDDHVSNRFFHPYHRPMFSSMVNEDSPAWPVYYLMFSPYSPLHLERQAHYRSHRDKGVFSSIMSSLRPSSDEHDPAEPQWREAFEDLLRLENGRPMLDREATDVSKQESGRDWLQGLAKRGSLGDHWKYVSGPEGKTRTGITYDSFASRADGNKGEDGNTQAEISWSMDDDTEATELDFYGRFLTDIEAREREFFGGAYESPLLRLIFDDRRRLRDEHVPSQRSIHDDDSKDWLSPVNTDQQTPVSDSKPEEYTSVPAIASPPDSNFEQKTYVTSTSTSTERVRLSDGSVRTKIIKTQRFSDGREERNETVEVVNPTQSNTDPGRKEETGSDSNNGWFWKDK</sequence>
<feature type="compositionally biased region" description="Basic and acidic residues" evidence="1">
    <location>
        <begin position="358"/>
        <end position="373"/>
    </location>
</feature>
<evidence type="ECO:0000313" key="2">
    <source>
        <dbReference type="EMBL" id="KAF9887292.1"/>
    </source>
</evidence>
<name>A0AAD4GS56_ASPNN</name>
<dbReference type="Proteomes" id="UP001194746">
    <property type="component" value="Unassembled WGS sequence"/>
</dbReference>
<feature type="compositionally biased region" description="Basic and acidic residues" evidence="1">
    <location>
        <begin position="1"/>
        <end position="17"/>
    </location>
</feature>
<feature type="compositionally biased region" description="Polar residues" evidence="1">
    <location>
        <begin position="404"/>
        <end position="414"/>
    </location>
</feature>
<reference evidence="2" key="2">
    <citation type="submission" date="2020-02" db="EMBL/GenBank/DDBJ databases">
        <authorList>
            <person name="Gilchrist C.L.M."/>
            <person name="Chooi Y.-H."/>
        </authorList>
    </citation>
    <scope>NUCLEOTIDE SEQUENCE</scope>
    <source>
        <strain evidence="2">MST-FP2251</strain>
    </source>
</reference>
<feature type="compositionally biased region" description="Polar residues" evidence="1">
    <location>
        <begin position="83"/>
        <end position="100"/>
    </location>
</feature>
<organism evidence="2 3">
    <name type="scientific">Aspergillus nanangensis</name>
    <dbReference type="NCBI Taxonomy" id="2582783"/>
    <lineage>
        <taxon>Eukaryota</taxon>
        <taxon>Fungi</taxon>
        <taxon>Dikarya</taxon>
        <taxon>Ascomycota</taxon>
        <taxon>Pezizomycotina</taxon>
        <taxon>Eurotiomycetes</taxon>
        <taxon>Eurotiomycetidae</taxon>
        <taxon>Eurotiales</taxon>
        <taxon>Aspergillaceae</taxon>
        <taxon>Aspergillus</taxon>
        <taxon>Aspergillus subgen. Circumdati</taxon>
    </lineage>
</organism>
<feature type="compositionally biased region" description="Polar residues" evidence="1">
    <location>
        <begin position="377"/>
        <end position="387"/>
    </location>
</feature>
<feature type="region of interest" description="Disordered" evidence="1">
    <location>
        <begin position="1"/>
        <end position="26"/>
    </location>
</feature>
<accession>A0AAD4GS56</accession>
<keyword evidence="3" id="KW-1185">Reference proteome</keyword>
<gene>
    <name evidence="2" type="ORF">FE257_010287</name>
</gene>